<evidence type="ECO:0000256" key="1">
    <source>
        <dbReference type="SAM" id="MobiDB-lite"/>
    </source>
</evidence>
<feature type="compositionally biased region" description="Basic and acidic residues" evidence="1">
    <location>
        <begin position="86"/>
        <end position="95"/>
    </location>
</feature>
<protein>
    <submittedName>
        <fullName evidence="2">Uncharacterized protein</fullName>
    </submittedName>
</protein>
<evidence type="ECO:0000313" key="2">
    <source>
        <dbReference type="EMBL" id="KNC71587.1"/>
    </source>
</evidence>
<dbReference type="EMBL" id="KQ248497">
    <property type="protein sequence ID" value="KNC71587.1"/>
    <property type="molecule type" value="Genomic_DNA"/>
</dbReference>
<name>A0A0L0F4J7_9EUKA</name>
<accession>A0A0L0F4J7</accession>
<dbReference type="RefSeq" id="XP_014145489.1">
    <property type="nucleotide sequence ID" value="XM_014290014.1"/>
</dbReference>
<proteinExistence type="predicted"/>
<keyword evidence="3" id="KW-1185">Reference proteome</keyword>
<evidence type="ECO:0000313" key="3">
    <source>
        <dbReference type="Proteomes" id="UP000054560"/>
    </source>
</evidence>
<gene>
    <name evidence="2" type="ORF">SARC_15872</name>
</gene>
<reference evidence="2 3" key="1">
    <citation type="submission" date="2011-02" db="EMBL/GenBank/DDBJ databases">
        <title>The Genome Sequence of Sphaeroforma arctica JP610.</title>
        <authorList>
            <consortium name="The Broad Institute Genome Sequencing Platform"/>
            <person name="Russ C."/>
            <person name="Cuomo C."/>
            <person name="Young S.K."/>
            <person name="Zeng Q."/>
            <person name="Gargeya S."/>
            <person name="Alvarado L."/>
            <person name="Berlin A."/>
            <person name="Chapman S.B."/>
            <person name="Chen Z."/>
            <person name="Freedman E."/>
            <person name="Gellesch M."/>
            <person name="Goldberg J."/>
            <person name="Griggs A."/>
            <person name="Gujja S."/>
            <person name="Heilman E."/>
            <person name="Heiman D."/>
            <person name="Howarth C."/>
            <person name="Mehta T."/>
            <person name="Neiman D."/>
            <person name="Pearson M."/>
            <person name="Roberts A."/>
            <person name="Saif S."/>
            <person name="Shea T."/>
            <person name="Shenoy N."/>
            <person name="Sisk P."/>
            <person name="Stolte C."/>
            <person name="Sykes S."/>
            <person name="White J."/>
            <person name="Yandava C."/>
            <person name="Burger G."/>
            <person name="Gray M.W."/>
            <person name="Holland P.W.H."/>
            <person name="King N."/>
            <person name="Lang F.B.F."/>
            <person name="Roger A.J."/>
            <person name="Ruiz-Trillo I."/>
            <person name="Haas B."/>
            <person name="Nusbaum C."/>
            <person name="Birren B."/>
        </authorList>
    </citation>
    <scope>NUCLEOTIDE SEQUENCE [LARGE SCALE GENOMIC DNA]</scope>
    <source>
        <strain evidence="2 3">JP610</strain>
    </source>
</reference>
<dbReference type="AlphaFoldDB" id="A0A0L0F4J7"/>
<sequence length="106" mass="11734">MEVSVQIEALDFTKHITGDAKPIAAYEANVIWKSLHTRDGSFRKTAVVFGAGDAHATQKPKRKSPRVLMDDSPNVKVLYANAPSNGEEKAKNFDGKKKKSYQNMGR</sequence>
<organism evidence="2 3">
    <name type="scientific">Sphaeroforma arctica JP610</name>
    <dbReference type="NCBI Taxonomy" id="667725"/>
    <lineage>
        <taxon>Eukaryota</taxon>
        <taxon>Ichthyosporea</taxon>
        <taxon>Ichthyophonida</taxon>
        <taxon>Sphaeroforma</taxon>
    </lineage>
</organism>
<dbReference type="GeneID" id="25916376"/>
<dbReference type="Proteomes" id="UP000054560">
    <property type="component" value="Unassembled WGS sequence"/>
</dbReference>
<feature type="region of interest" description="Disordered" evidence="1">
    <location>
        <begin position="53"/>
        <end position="106"/>
    </location>
</feature>